<sequence length="159" mass="16920">MRDVRGALLGLLLLAGCRGVSLSPVAFDEAAHVEQLALRFQPDGSGLLTFRLAVHSPTAESPLLTAVDFELVVEGQRLATGLQGMEVPLEGGGPARTVEVRFPLAGEEAPGSPNPVARQVQLRGGVSLRYGGRTVRRAPFRAERLLPLPWVPLAAPSRE</sequence>
<evidence type="ECO:0000313" key="1">
    <source>
        <dbReference type="EMBL" id="SEU37924.1"/>
    </source>
</evidence>
<evidence type="ECO:0008006" key="3">
    <source>
        <dbReference type="Google" id="ProtNLM"/>
    </source>
</evidence>
<dbReference type="EMBL" id="FOIJ01000025">
    <property type="protein sequence ID" value="SEU37924.1"/>
    <property type="molecule type" value="Genomic_DNA"/>
</dbReference>
<keyword evidence="2" id="KW-1185">Reference proteome</keyword>
<dbReference type="PROSITE" id="PS51257">
    <property type="entry name" value="PROKAR_LIPOPROTEIN"/>
    <property type="match status" value="1"/>
</dbReference>
<proteinExistence type="predicted"/>
<gene>
    <name evidence="1" type="ORF">SAMN05443639_12529</name>
</gene>
<dbReference type="AlphaFoldDB" id="A0A1I0LCX4"/>
<evidence type="ECO:0000313" key="2">
    <source>
        <dbReference type="Proteomes" id="UP000199181"/>
    </source>
</evidence>
<reference evidence="2" key="1">
    <citation type="submission" date="2016-10" db="EMBL/GenBank/DDBJ databases">
        <authorList>
            <person name="Varghese N."/>
            <person name="Submissions S."/>
        </authorList>
    </citation>
    <scope>NUCLEOTIDE SEQUENCE [LARGE SCALE GENOMIC DNA]</scope>
    <source>
        <strain evidence="2">DSM 16858</strain>
    </source>
</reference>
<accession>A0A1I0LCX4</accession>
<protein>
    <recommendedName>
        <fullName evidence="3">Late embryogenesis abundant protein</fullName>
    </recommendedName>
</protein>
<organism evidence="1 2">
    <name type="scientific">Stigmatella erecta</name>
    <dbReference type="NCBI Taxonomy" id="83460"/>
    <lineage>
        <taxon>Bacteria</taxon>
        <taxon>Pseudomonadati</taxon>
        <taxon>Myxococcota</taxon>
        <taxon>Myxococcia</taxon>
        <taxon>Myxococcales</taxon>
        <taxon>Cystobacterineae</taxon>
        <taxon>Archangiaceae</taxon>
        <taxon>Stigmatella</taxon>
    </lineage>
</organism>
<dbReference type="Proteomes" id="UP000199181">
    <property type="component" value="Unassembled WGS sequence"/>
</dbReference>
<name>A0A1I0LCX4_9BACT</name>